<keyword evidence="2" id="KW-1185">Reference proteome</keyword>
<accession>A0A849JVJ9</accession>
<proteinExistence type="predicted"/>
<gene>
    <name evidence="1" type="ORF">HLI28_07390</name>
</gene>
<evidence type="ECO:0000313" key="1">
    <source>
        <dbReference type="EMBL" id="NNU27366.1"/>
    </source>
</evidence>
<organism evidence="1 2">
    <name type="scientific">Isoptericola sediminis</name>
    <dbReference type="NCBI Taxonomy" id="2733572"/>
    <lineage>
        <taxon>Bacteria</taxon>
        <taxon>Bacillati</taxon>
        <taxon>Actinomycetota</taxon>
        <taxon>Actinomycetes</taxon>
        <taxon>Micrococcales</taxon>
        <taxon>Promicromonosporaceae</taxon>
        <taxon>Isoptericola</taxon>
    </lineage>
</organism>
<dbReference type="RefSeq" id="WP_171246878.1">
    <property type="nucleotide sequence ID" value="NZ_JABFAJ010000013.1"/>
</dbReference>
<comment type="caution">
    <text evidence="1">The sequence shown here is derived from an EMBL/GenBank/DDBJ whole genome shotgun (WGS) entry which is preliminary data.</text>
</comment>
<dbReference type="AlphaFoldDB" id="A0A849JVJ9"/>
<dbReference type="Proteomes" id="UP000557204">
    <property type="component" value="Unassembled WGS sequence"/>
</dbReference>
<name>A0A849JVJ9_9MICO</name>
<evidence type="ECO:0008006" key="3">
    <source>
        <dbReference type="Google" id="ProtNLM"/>
    </source>
</evidence>
<sequence length="169" mass="18582">MEHLRPFAPEAFEYGLAAWSWLGLRGKNPRFATVFGDVLLESLDGWWFLDTVEGTLELRWHTAVELSAELDSPEGRQELLLEDLVMEAAEHGVVPAADEVLTFMPHPALGGRLRGDCAVPVRLELALRMCGEVHQQARRAAAPAPSPLLLGHSLSVSARSGLEDARPRL</sequence>
<protein>
    <recommendedName>
        <fullName evidence="3">T6SS immunity protein Tdi1 C-terminal domain-containing protein</fullName>
    </recommendedName>
</protein>
<reference evidence="1 2" key="1">
    <citation type="submission" date="2020-05" db="EMBL/GenBank/DDBJ databases">
        <title>Genome sequence of Isoptericola sp. JC619 isolated from Chilika lagoon, India.</title>
        <authorList>
            <person name="Kumar D."/>
            <person name="Appam K."/>
            <person name="Gandham S."/>
            <person name="Uppada J."/>
            <person name="Sasikala C."/>
            <person name="Venkata Ramana C."/>
        </authorList>
    </citation>
    <scope>NUCLEOTIDE SEQUENCE [LARGE SCALE GENOMIC DNA]</scope>
    <source>
        <strain evidence="1 2">JC619</strain>
    </source>
</reference>
<evidence type="ECO:0000313" key="2">
    <source>
        <dbReference type="Proteomes" id="UP000557204"/>
    </source>
</evidence>
<dbReference type="EMBL" id="JABFAJ010000013">
    <property type="protein sequence ID" value="NNU27366.1"/>
    <property type="molecule type" value="Genomic_DNA"/>
</dbReference>